<evidence type="ECO:0000313" key="2">
    <source>
        <dbReference type="Proteomes" id="UP000027153"/>
    </source>
</evidence>
<dbReference type="EMBL" id="JMIY01000003">
    <property type="protein sequence ID" value="KCZ72199.1"/>
    <property type="molecule type" value="Genomic_DNA"/>
</dbReference>
<organism evidence="1 2">
    <name type="scientific">Candidatus Methanoperedens nitratireducens</name>
    <dbReference type="NCBI Taxonomy" id="1392998"/>
    <lineage>
        <taxon>Archaea</taxon>
        <taxon>Methanobacteriati</taxon>
        <taxon>Methanobacteriota</taxon>
        <taxon>Stenosarchaea group</taxon>
        <taxon>Methanomicrobia</taxon>
        <taxon>Methanosarcinales</taxon>
        <taxon>ANME-2 cluster</taxon>
        <taxon>Candidatus Methanoperedentaceae</taxon>
        <taxon>Candidatus Methanoperedens</taxon>
    </lineage>
</organism>
<dbReference type="GO" id="GO:0000271">
    <property type="term" value="P:polysaccharide biosynthetic process"/>
    <property type="evidence" value="ECO:0007669"/>
    <property type="project" value="TreeGrafter"/>
</dbReference>
<dbReference type="AlphaFoldDB" id="A0A062V8V6"/>
<dbReference type="InterPro" id="IPR015424">
    <property type="entry name" value="PyrdxlP-dep_Trfase"/>
</dbReference>
<reference evidence="1 2" key="1">
    <citation type="journal article" date="2013" name="Nature">
        <title>Anaerobic oxidation of methane coupled to nitrate reduction in a novel archaeal lineage.</title>
        <authorList>
            <person name="Haroon M.F."/>
            <person name="Hu S."/>
            <person name="Shi Y."/>
            <person name="Imelfort M."/>
            <person name="Keller J."/>
            <person name="Hugenholtz P."/>
            <person name="Yuan Z."/>
            <person name="Tyson G.W."/>
        </authorList>
    </citation>
    <scope>NUCLEOTIDE SEQUENCE [LARGE SCALE GENOMIC DNA]</scope>
    <source>
        <strain evidence="1 2">ANME-2d</strain>
    </source>
</reference>
<dbReference type="PANTHER" id="PTHR30244">
    <property type="entry name" value="TRANSAMINASE"/>
    <property type="match status" value="1"/>
</dbReference>
<protein>
    <submittedName>
        <fullName evidence="1">Putative PLP-dependent enzyme possibly involved in cell wall biogenesis</fullName>
    </submittedName>
</protein>
<comment type="caution">
    <text evidence="1">The sequence shown here is derived from an EMBL/GenBank/DDBJ whole genome shotgun (WGS) entry which is preliminary data.</text>
</comment>
<dbReference type="SUPFAM" id="SSF53383">
    <property type="entry name" value="PLP-dependent transferases"/>
    <property type="match status" value="1"/>
</dbReference>
<dbReference type="PATRIC" id="fig|1392998.3.peg.1608"/>
<dbReference type="InterPro" id="IPR015422">
    <property type="entry name" value="PyrdxlP-dep_Trfase_small"/>
</dbReference>
<sequence length="142" mass="16352">MIFKKPEDLTLDKNVQLYDFNRRWAENARYLSQGLKGIEGIGIPHVRKGCTHVFHQYTIRVTDGCKFKRDMLVKILGENGIGTGIYYPIPIHKQPFYNNLGYRDSLRNTEIASKRVISLPVHPTVTREDLDHIIRTIEEAAG</sequence>
<dbReference type="Proteomes" id="UP000027153">
    <property type="component" value="Unassembled WGS sequence"/>
</dbReference>
<dbReference type="GO" id="GO:0030170">
    <property type="term" value="F:pyridoxal phosphate binding"/>
    <property type="evidence" value="ECO:0007669"/>
    <property type="project" value="TreeGrafter"/>
</dbReference>
<proteinExistence type="predicted"/>
<dbReference type="RefSeq" id="WP_052368662.1">
    <property type="nucleotide sequence ID" value="NZ_JMIY01000003.1"/>
</dbReference>
<dbReference type="PANTHER" id="PTHR30244:SF34">
    <property type="entry name" value="DTDP-4-AMINO-4,6-DIDEOXYGALACTOSE TRANSAMINASE"/>
    <property type="match status" value="1"/>
</dbReference>
<accession>A0A062V8V6</accession>
<gene>
    <name evidence="1" type="ORF">ANME2D_01603</name>
</gene>
<dbReference type="Gene3D" id="3.90.1150.10">
    <property type="entry name" value="Aspartate Aminotransferase, domain 1"/>
    <property type="match status" value="1"/>
</dbReference>
<evidence type="ECO:0000313" key="1">
    <source>
        <dbReference type="EMBL" id="KCZ72199.1"/>
    </source>
</evidence>
<dbReference type="Pfam" id="PF01041">
    <property type="entry name" value="DegT_DnrJ_EryC1"/>
    <property type="match status" value="1"/>
</dbReference>
<dbReference type="GO" id="GO:0008483">
    <property type="term" value="F:transaminase activity"/>
    <property type="evidence" value="ECO:0007669"/>
    <property type="project" value="TreeGrafter"/>
</dbReference>
<dbReference type="InterPro" id="IPR000653">
    <property type="entry name" value="DegT/StrS_aminotransferase"/>
</dbReference>
<name>A0A062V8V6_9EURY</name>
<keyword evidence="2" id="KW-1185">Reference proteome</keyword>